<feature type="binding site" evidence="3">
    <location>
        <position position="197"/>
    </location>
    <ligand>
        <name>substrate</name>
    </ligand>
</feature>
<dbReference type="Proteomes" id="UP000062160">
    <property type="component" value="Unassembled WGS sequence"/>
</dbReference>
<comment type="function">
    <text evidence="3">Catalyzes the interconversion of methylthioribose-1-phosphate (MTR-1-P) into methylthioribulose-1-phosphate (MTRu-1-P).</text>
</comment>
<organism evidence="4">
    <name type="scientific">Tepidanaerobacter syntrophicus</name>
    <dbReference type="NCBI Taxonomy" id="224999"/>
    <lineage>
        <taxon>Bacteria</taxon>
        <taxon>Bacillati</taxon>
        <taxon>Bacillota</taxon>
        <taxon>Clostridia</taxon>
        <taxon>Thermosediminibacterales</taxon>
        <taxon>Tepidanaerobacteraceae</taxon>
        <taxon>Tepidanaerobacter</taxon>
    </lineage>
</organism>
<keyword evidence="3" id="KW-0028">Amino-acid biosynthesis</keyword>
<feature type="binding site" evidence="3">
    <location>
        <begin position="47"/>
        <end position="49"/>
    </location>
    <ligand>
        <name>substrate</name>
    </ligand>
</feature>
<dbReference type="InterPro" id="IPR027363">
    <property type="entry name" value="M1Pi_N"/>
</dbReference>
<dbReference type="HAMAP" id="MF_01678">
    <property type="entry name" value="Salvage_MtnA"/>
    <property type="match status" value="1"/>
</dbReference>
<dbReference type="RefSeq" id="WP_059032768.1">
    <property type="nucleotide sequence ID" value="NZ_BSDW01000001.1"/>
</dbReference>
<dbReference type="Gene3D" id="3.40.50.10470">
    <property type="entry name" value="Translation initiation factor eif-2b, domain 2"/>
    <property type="match status" value="1"/>
</dbReference>
<accession>A0A0U9HHJ4</accession>
<dbReference type="OrthoDB" id="9803436at2"/>
<feature type="binding site" evidence="3">
    <location>
        <position position="90"/>
    </location>
    <ligand>
        <name>substrate</name>
    </ligand>
</feature>
<keyword evidence="3" id="KW-0486">Methionine biosynthesis</keyword>
<dbReference type="NCBIfam" id="NF004326">
    <property type="entry name" value="PRK05720.1"/>
    <property type="match status" value="1"/>
</dbReference>
<dbReference type="PANTHER" id="PTHR43475:SF1">
    <property type="entry name" value="METHYLTHIORIBOSE-1-PHOSPHATE ISOMERASE"/>
    <property type="match status" value="1"/>
</dbReference>
<dbReference type="InterPro" id="IPR011559">
    <property type="entry name" value="Initiation_fac_2B_a/b/d"/>
</dbReference>
<keyword evidence="1 3" id="KW-0413">Isomerase</keyword>
<dbReference type="InterPro" id="IPR042529">
    <property type="entry name" value="IF_2B-like_C"/>
</dbReference>
<reference evidence="4" key="1">
    <citation type="journal article" date="2016" name="Genome Announc.">
        <title>Draft Genome Sequence of the Syntrophic Lactate-Degrading Bacterium Tepidanaerobacter syntrophicus JLT.</title>
        <authorList>
            <person name="Matsuura N."/>
            <person name="Ohashi A."/>
            <person name="Tourlousse D.M."/>
            <person name="Sekiguchi Y."/>
        </authorList>
    </citation>
    <scope>NUCLEOTIDE SEQUENCE [LARGE SCALE GENOMIC DNA]</scope>
    <source>
        <strain evidence="4">JL</strain>
    </source>
</reference>
<feature type="site" description="Transition state stabilizer" evidence="3">
    <location>
        <position position="158"/>
    </location>
</feature>
<dbReference type="FunFam" id="3.40.50.10470:FF:000006">
    <property type="entry name" value="Methylthioribose-1-phosphate isomerase"/>
    <property type="match status" value="1"/>
</dbReference>
<feature type="active site" description="Proton donor" evidence="3">
    <location>
        <position position="238"/>
    </location>
</feature>
<protein>
    <recommendedName>
        <fullName evidence="3">Methylthioribose-1-phosphate isomerase</fullName>
        <shortName evidence="3">M1Pi</shortName>
        <shortName evidence="3">MTR-1-P isomerase</shortName>
        <ecNumber evidence="3">5.3.1.23</ecNumber>
    </recommendedName>
    <alternativeName>
        <fullName evidence="3">S-methyl-5-thioribose-1-phosphate isomerase</fullName>
    </alternativeName>
</protein>
<dbReference type="Gene3D" id="1.20.120.420">
    <property type="entry name" value="translation initiation factor eif-2b, domain 1"/>
    <property type="match status" value="1"/>
</dbReference>
<dbReference type="GO" id="GO:0019509">
    <property type="term" value="P:L-methionine salvage from methylthioadenosine"/>
    <property type="evidence" value="ECO:0007669"/>
    <property type="project" value="UniProtKB-UniRule"/>
</dbReference>
<comment type="pathway">
    <text evidence="3">Amino-acid biosynthesis; L-methionine biosynthesis via salvage pathway; L-methionine from S-methyl-5-thio-alpha-D-ribose 1-phosphate: step 1/6.</text>
</comment>
<dbReference type="SUPFAM" id="SSF100950">
    <property type="entry name" value="NagB/RpiA/CoA transferase-like"/>
    <property type="match status" value="1"/>
</dbReference>
<evidence type="ECO:0000313" key="5">
    <source>
        <dbReference type="Proteomes" id="UP000062160"/>
    </source>
</evidence>
<evidence type="ECO:0000313" key="4">
    <source>
        <dbReference type="EMBL" id="GAQ25380.1"/>
    </source>
</evidence>
<dbReference type="InterPro" id="IPR037171">
    <property type="entry name" value="NagB/RpiA_transferase-like"/>
</dbReference>
<comment type="similarity">
    <text evidence="3">Belongs to the EIF-2B alpha/beta/delta subunits family. MtnA subfamily.</text>
</comment>
<sequence>MTLIKSIEFKDGKLYLIDQRKLPEKLSMFECKDHKDVEFAIKDMVVRGAPAIGVVGAYGIVLAAENFLDLSKEEFISKVKESAAILGNARPTAVNLMWAVKRMMNVLEANKDKTNSEICEILLNEAKNIEREDLETNKAIARYGNEIVPKGATILTHCNTGALATAGYGTALGVIREAHYTGKNIRVFADETRPRLQGARLTAWELVQERIPAKLIPDSVAPVLIRDGEIDIIIVGADRIALNGDTANKIGTFMLSQIAKDFNVPFYIAAPISTIDFETKSGKDIIIEERDATEVTHINGVRIAPEGIDVYNPAFDVTPHENITGIITEKGIIRPPYLENLSRLRDGKK</sequence>
<comment type="catalytic activity">
    <reaction evidence="2 3">
        <text>5-(methylsulfanyl)-alpha-D-ribose 1-phosphate = 5-(methylsulfanyl)-D-ribulose 1-phosphate</text>
        <dbReference type="Rhea" id="RHEA:19989"/>
        <dbReference type="ChEBI" id="CHEBI:58533"/>
        <dbReference type="ChEBI" id="CHEBI:58548"/>
        <dbReference type="EC" id="5.3.1.23"/>
    </reaction>
</comment>
<dbReference type="Pfam" id="PF01008">
    <property type="entry name" value="IF-2B"/>
    <property type="match status" value="1"/>
</dbReference>
<evidence type="ECO:0000256" key="1">
    <source>
        <dbReference type="ARBA" id="ARBA00023235"/>
    </source>
</evidence>
<dbReference type="STRING" id="224999.GCA_001485475_01396"/>
<dbReference type="NCBIfam" id="TIGR00524">
    <property type="entry name" value="eIF-2B_rel"/>
    <property type="match status" value="1"/>
</dbReference>
<dbReference type="EC" id="5.3.1.23" evidence="3"/>
<feature type="binding site" evidence="3">
    <location>
        <begin position="248"/>
        <end position="249"/>
    </location>
    <ligand>
        <name>substrate</name>
    </ligand>
</feature>
<dbReference type="EMBL" id="DF977001">
    <property type="protein sequence ID" value="GAQ25380.1"/>
    <property type="molecule type" value="Genomic_DNA"/>
</dbReference>
<dbReference type="InterPro" id="IPR005251">
    <property type="entry name" value="IF-M1Pi"/>
</dbReference>
<dbReference type="AlphaFoldDB" id="A0A0U9HHJ4"/>
<dbReference type="FunFam" id="1.20.120.420:FF:000003">
    <property type="entry name" value="Methylthioribose-1-phosphate isomerase"/>
    <property type="match status" value="1"/>
</dbReference>
<evidence type="ECO:0000256" key="3">
    <source>
        <dbReference type="HAMAP-Rule" id="MF_01678"/>
    </source>
</evidence>
<dbReference type="InterPro" id="IPR000649">
    <property type="entry name" value="IF-2B-related"/>
</dbReference>
<dbReference type="GO" id="GO:0046523">
    <property type="term" value="F:S-methyl-5-thioribose-1-phosphate isomerase activity"/>
    <property type="evidence" value="ECO:0007669"/>
    <property type="project" value="UniProtKB-UniRule"/>
</dbReference>
<gene>
    <name evidence="3" type="primary">mtnA</name>
    <name evidence="4" type="ORF">TSYNT_7401</name>
</gene>
<evidence type="ECO:0000256" key="2">
    <source>
        <dbReference type="ARBA" id="ARBA00052401"/>
    </source>
</evidence>
<dbReference type="NCBIfam" id="TIGR00512">
    <property type="entry name" value="salvage_mtnA"/>
    <property type="match status" value="1"/>
</dbReference>
<dbReference type="PANTHER" id="PTHR43475">
    <property type="entry name" value="METHYLTHIORIBOSE-1-PHOSPHATE ISOMERASE"/>
    <property type="match status" value="1"/>
</dbReference>
<dbReference type="UniPathway" id="UPA00904">
    <property type="reaction ID" value="UER00874"/>
</dbReference>
<keyword evidence="5" id="KW-1185">Reference proteome</keyword>
<proteinExistence type="inferred from homology"/>
<name>A0A0U9HHJ4_9FIRM</name>